<dbReference type="EMBL" id="CAJVQA010012744">
    <property type="protein sequence ID" value="CAG8719167.1"/>
    <property type="molecule type" value="Genomic_DNA"/>
</dbReference>
<evidence type="ECO:0000313" key="1">
    <source>
        <dbReference type="EMBL" id="CAG8719167.1"/>
    </source>
</evidence>
<dbReference type="AlphaFoldDB" id="A0A9N9I428"/>
<sequence length="46" mass="5454">MCGNYLSTDKEIDEIIKSCIPENTFTSKEQLEKKMTEFFVIYENSR</sequence>
<dbReference type="Proteomes" id="UP000789759">
    <property type="component" value="Unassembled WGS sequence"/>
</dbReference>
<keyword evidence="2" id="KW-1185">Reference proteome</keyword>
<evidence type="ECO:0000313" key="2">
    <source>
        <dbReference type="Proteomes" id="UP000789759"/>
    </source>
</evidence>
<name>A0A9N9I428_9GLOM</name>
<gene>
    <name evidence="1" type="ORF">CPELLU_LOCUS12787</name>
</gene>
<protein>
    <submittedName>
        <fullName evidence="1">24262_t:CDS:1</fullName>
    </submittedName>
</protein>
<organism evidence="1 2">
    <name type="scientific">Cetraspora pellucida</name>
    <dbReference type="NCBI Taxonomy" id="1433469"/>
    <lineage>
        <taxon>Eukaryota</taxon>
        <taxon>Fungi</taxon>
        <taxon>Fungi incertae sedis</taxon>
        <taxon>Mucoromycota</taxon>
        <taxon>Glomeromycotina</taxon>
        <taxon>Glomeromycetes</taxon>
        <taxon>Diversisporales</taxon>
        <taxon>Gigasporaceae</taxon>
        <taxon>Cetraspora</taxon>
    </lineage>
</organism>
<reference evidence="1" key="1">
    <citation type="submission" date="2021-06" db="EMBL/GenBank/DDBJ databases">
        <authorList>
            <person name="Kallberg Y."/>
            <person name="Tangrot J."/>
            <person name="Rosling A."/>
        </authorList>
    </citation>
    <scope>NUCLEOTIDE SEQUENCE</scope>
    <source>
        <strain evidence="1">FL966</strain>
    </source>
</reference>
<accession>A0A9N9I428</accession>
<proteinExistence type="predicted"/>
<comment type="caution">
    <text evidence="1">The sequence shown here is derived from an EMBL/GenBank/DDBJ whole genome shotgun (WGS) entry which is preliminary data.</text>
</comment>